<dbReference type="EMBL" id="CP114035">
    <property type="protein sequence ID" value="WAP64164.1"/>
    <property type="molecule type" value="Genomic_DNA"/>
</dbReference>
<gene>
    <name evidence="1" type="ORF">OZ911_01755</name>
</gene>
<evidence type="ECO:0000313" key="1">
    <source>
        <dbReference type="EMBL" id="WAP64164.1"/>
    </source>
</evidence>
<protein>
    <submittedName>
        <fullName evidence="1">RHS repeat-associated core domain-containing protein</fullName>
    </submittedName>
</protein>
<organism evidence="1 2">
    <name type="scientific">Pseudomonas fortuita</name>
    <dbReference type="NCBI Taxonomy" id="3233375"/>
    <lineage>
        <taxon>Bacteria</taxon>
        <taxon>Pseudomonadati</taxon>
        <taxon>Pseudomonadota</taxon>
        <taxon>Gammaproteobacteria</taxon>
        <taxon>Pseudomonadales</taxon>
        <taxon>Pseudomonadaceae</taxon>
        <taxon>Pseudomonas</taxon>
    </lineage>
</organism>
<proteinExistence type="predicted"/>
<reference evidence="1" key="1">
    <citation type="journal article" date="2024" name="Int. J. Syst. Evol. Microbiol.">
        <title>Pseudomonas fortuita sp. nov., isolated from the endosphere of a wild yam.</title>
        <authorList>
            <person name="Carlier A."/>
            <person name="Beaumel M."/>
            <person name="Moreau S."/>
            <person name="Acar T."/>
            <person name="Sana T.G."/>
            <person name="Cnockaert M."/>
            <person name="Vandamme P."/>
        </authorList>
    </citation>
    <scope>NUCLEOTIDE SEQUENCE</scope>
    <source>
        <strain evidence="1">GMI12077</strain>
    </source>
</reference>
<dbReference type="Proteomes" id="UP001163982">
    <property type="component" value="Chromosome"/>
</dbReference>
<keyword evidence="2" id="KW-1185">Reference proteome</keyword>
<evidence type="ECO:0000313" key="2">
    <source>
        <dbReference type="Proteomes" id="UP001163982"/>
    </source>
</evidence>
<accession>A0ACD4P8D2</accession>
<name>A0ACD4P8D2_9PSED</name>
<sequence length="331" mass="36358">MTDNPVAQILKNADVATVRPEKSATSDVMHFYQNGHLASEISAKGHRQIMWAQETPVAQLATSEKSNLLSIDRANSVLGIQLEAVSLSPYGYLSSQDIKTLILFNGQWRDPLSQMDILGNGHRQFSTTLRRFCNPDLHQSPFGDGGVNAYAYCENDPINKIDPSGQASILIIRALKGLGNMMGLRTPSRNLPTTPNRPASGAANNYSAAPQRRPNEGRPLPPPPAGARLAESRTNHQLNIGYSSPSDARQAMYLQTELTSSGDRLVALGAEKSKLSSTINRQKSVGNKPTHEKKLLSQIKRDIHLETTKYRLIENQIKTLRSGQTNIQNAR</sequence>